<evidence type="ECO:0000256" key="2">
    <source>
        <dbReference type="SAM" id="Phobius"/>
    </source>
</evidence>
<dbReference type="EMBL" id="KK103944">
    <property type="protein sequence ID" value="KIY94692.1"/>
    <property type="molecule type" value="Genomic_DNA"/>
</dbReference>
<evidence type="ECO:0000313" key="3">
    <source>
        <dbReference type="EMBL" id="KIY94692.1"/>
    </source>
</evidence>
<proteinExistence type="predicted"/>
<dbReference type="RefSeq" id="XP_013893712.1">
    <property type="nucleotide sequence ID" value="XM_014038258.1"/>
</dbReference>
<feature type="region of interest" description="Disordered" evidence="1">
    <location>
        <begin position="1"/>
        <end position="21"/>
    </location>
</feature>
<dbReference type="GeneID" id="25730717"/>
<name>A0A0D2J466_9CHLO</name>
<reference evidence="3 4" key="1">
    <citation type="journal article" date="2013" name="BMC Genomics">
        <title>Reconstruction of the lipid metabolism for the microalga Monoraphidium neglectum from its genome sequence reveals characteristics suitable for biofuel production.</title>
        <authorList>
            <person name="Bogen C."/>
            <person name="Al-Dilaimi A."/>
            <person name="Albersmeier A."/>
            <person name="Wichmann J."/>
            <person name="Grundmann M."/>
            <person name="Rupp O."/>
            <person name="Lauersen K.J."/>
            <person name="Blifernez-Klassen O."/>
            <person name="Kalinowski J."/>
            <person name="Goesmann A."/>
            <person name="Mussgnug J.H."/>
            <person name="Kruse O."/>
        </authorList>
    </citation>
    <scope>NUCLEOTIDE SEQUENCE [LARGE SCALE GENOMIC DNA]</scope>
    <source>
        <strain evidence="3 4">SAG 48.87</strain>
    </source>
</reference>
<keyword evidence="4" id="KW-1185">Reference proteome</keyword>
<dbReference type="Proteomes" id="UP000054498">
    <property type="component" value="Unassembled WGS sequence"/>
</dbReference>
<sequence>MDGPGAAPDAPARRGGAGAATRRRLVEEGAADAAHLACVRLAAPKGDTSGASLAASSAPAEVALARVEDRAGGRVAVCTTPLAGTYAVVRYEVPPSAATAAAAGAERAAQGMGSAAEGAAEAASAGPVFSDAPVNGSQYQVFTFTFNMDYAQITADSAKLSAFKEDLRRAFLSGVASAWPAAAPPLAAPLGALPLRRVSVTRVAAGSVRAEVQLLLPDGTTAAQAARLRALVTSDPAALLAGSDLATKVTGAAAGSLDAVTARRAASKAALGPGPIAGIVVASVAAAAVLAVALAAVIVARKKRAASAVITGTGAAARAAPPPPADGRDTRGAAAYAPPAAAPPAAAPPVVRQQASIGGDE</sequence>
<protein>
    <submittedName>
        <fullName evidence="3">Uncharacterized protein</fullName>
    </submittedName>
</protein>
<keyword evidence="2" id="KW-0812">Transmembrane</keyword>
<keyword evidence="2" id="KW-0472">Membrane</keyword>
<evidence type="ECO:0000313" key="4">
    <source>
        <dbReference type="Proteomes" id="UP000054498"/>
    </source>
</evidence>
<feature type="region of interest" description="Disordered" evidence="1">
    <location>
        <begin position="312"/>
        <end position="361"/>
    </location>
</feature>
<accession>A0A0D2J466</accession>
<feature type="compositionally biased region" description="Low complexity" evidence="1">
    <location>
        <begin position="1"/>
        <end position="14"/>
    </location>
</feature>
<gene>
    <name evidence="3" type="ORF">MNEG_13271</name>
</gene>
<evidence type="ECO:0000256" key="1">
    <source>
        <dbReference type="SAM" id="MobiDB-lite"/>
    </source>
</evidence>
<dbReference type="KEGG" id="mng:MNEG_13271"/>
<dbReference type="AlphaFoldDB" id="A0A0D2J466"/>
<feature type="transmembrane region" description="Helical" evidence="2">
    <location>
        <begin position="276"/>
        <end position="300"/>
    </location>
</feature>
<organism evidence="3 4">
    <name type="scientific">Monoraphidium neglectum</name>
    <dbReference type="NCBI Taxonomy" id="145388"/>
    <lineage>
        <taxon>Eukaryota</taxon>
        <taxon>Viridiplantae</taxon>
        <taxon>Chlorophyta</taxon>
        <taxon>core chlorophytes</taxon>
        <taxon>Chlorophyceae</taxon>
        <taxon>CS clade</taxon>
        <taxon>Sphaeropleales</taxon>
        <taxon>Selenastraceae</taxon>
        <taxon>Monoraphidium</taxon>
    </lineage>
</organism>
<keyword evidence="2" id="KW-1133">Transmembrane helix</keyword>